<dbReference type="PANTHER" id="PTHR43649">
    <property type="entry name" value="ARABINOSE-BINDING PROTEIN-RELATED"/>
    <property type="match status" value="1"/>
</dbReference>
<evidence type="ECO:0000256" key="5">
    <source>
        <dbReference type="SAM" id="SignalP"/>
    </source>
</evidence>
<comment type="similarity">
    <text evidence="2">Belongs to the bacterial solute-binding protein 1 family.</text>
</comment>
<dbReference type="SUPFAM" id="SSF53850">
    <property type="entry name" value="Periplasmic binding protein-like II"/>
    <property type="match status" value="1"/>
</dbReference>
<dbReference type="PROSITE" id="PS51257">
    <property type="entry name" value="PROKAR_LIPOPROTEIN"/>
    <property type="match status" value="1"/>
</dbReference>
<dbReference type="PANTHER" id="PTHR43649:SF29">
    <property type="entry name" value="OSMOPROTECTIVE COMPOUNDS-BINDING PROTEIN GGTB"/>
    <property type="match status" value="1"/>
</dbReference>
<evidence type="ECO:0000256" key="4">
    <source>
        <dbReference type="ARBA" id="ARBA00022764"/>
    </source>
</evidence>
<dbReference type="Gene3D" id="3.40.190.10">
    <property type="entry name" value="Periplasmic binding protein-like II"/>
    <property type="match status" value="2"/>
</dbReference>
<reference evidence="7" key="1">
    <citation type="journal article" date="2019" name="Int. J. Syst. Evol. Microbiol.">
        <title>The Global Catalogue of Microorganisms (GCM) 10K type strain sequencing project: providing services to taxonomists for standard genome sequencing and annotation.</title>
        <authorList>
            <consortium name="The Broad Institute Genomics Platform"/>
            <consortium name="The Broad Institute Genome Sequencing Center for Infectious Disease"/>
            <person name="Wu L."/>
            <person name="Ma J."/>
        </authorList>
    </citation>
    <scope>NUCLEOTIDE SEQUENCE [LARGE SCALE GENOMIC DNA]</scope>
    <source>
        <strain evidence="7">CCUG 60023</strain>
    </source>
</reference>
<feature type="signal peptide" evidence="5">
    <location>
        <begin position="1"/>
        <end position="21"/>
    </location>
</feature>
<sequence>MKKSILAGAVALAMSCTAAFAGGHISLKFAPGEDKRFSWDTYEAFAAKHDLTGQKITVFGPWRSEDQKLVESMIDYFEAATGAEVTYSSSENYEQQIVIDTQAGSPPDITVLPQPGLLANLASKGYLTPLGDDAANWMKENYAAGQSWVDLGTFKGKDGNASFYGFPYKADVKSLVWYSPENFEDAGYEIPQTMEELKALTDKIVADGGTPWCIGLGSGGATGWPATDWTEEFILRTQPADVYDKWVTNEIKFDDPRIVAAIEEFGAFARNDKYVDGGAGAVATTDFRESPKGLFSSPPKCYMHRQASFIPAFFPEGTKAGEDVDFFYFPAYASKEAELGKPVLGAGTLVSITKDSPAARTFIEWLQTPIAHEVWMAQGGLLTPLKSVNTEVYANEALKKQGDILLNATTFRFDGSDLMPGKIGAGAFWTGMVDYAGGKDAGEVAKGIQETWDSLN</sequence>
<comment type="subcellular location">
    <subcellularLocation>
        <location evidence="1">Periplasm</location>
    </subcellularLocation>
</comment>
<evidence type="ECO:0000256" key="3">
    <source>
        <dbReference type="ARBA" id="ARBA00022448"/>
    </source>
</evidence>
<accession>A0ABW3F9P9</accession>
<keyword evidence="7" id="KW-1185">Reference proteome</keyword>
<comment type="caution">
    <text evidence="6">The sequence shown here is derived from an EMBL/GenBank/DDBJ whole genome shotgun (WGS) entry which is preliminary data.</text>
</comment>
<keyword evidence="5" id="KW-0732">Signal</keyword>
<feature type="chain" id="PRO_5046636263" evidence="5">
    <location>
        <begin position="22"/>
        <end position="456"/>
    </location>
</feature>
<evidence type="ECO:0000313" key="7">
    <source>
        <dbReference type="Proteomes" id="UP001597101"/>
    </source>
</evidence>
<protein>
    <submittedName>
        <fullName evidence="6">ABC transporter substrate-binding protein</fullName>
    </submittedName>
</protein>
<dbReference type="Proteomes" id="UP001597101">
    <property type="component" value="Unassembled WGS sequence"/>
</dbReference>
<keyword evidence="3" id="KW-0813">Transport</keyword>
<evidence type="ECO:0000256" key="2">
    <source>
        <dbReference type="ARBA" id="ARBA00008520"/>
    </source>
</evidence>
<proteinExistence type="inferred from homology"/>
<evidence type="ECO:0000313" key="6">
    <source>
        <dbReference type="EMBL" id="MFD0915181.1"/>
    </source>
</evidence>
<name>A0ABW3F9P9_9HYPH</name>
<dbReference type="EMBL" id="JBHTJV010000002">
    <property type="protein sequence ID" value="MFD0915181.1"/>
    <property type="molecule type" value="Genomic_DNA"/>
</dbReference>
<dbReference type="Pfam" id="PF01547">
    <property type="entry name" value="SBP_bac_1"/>
    <property type="match status" value="1"/>
</dbReference>
<dbReference type="InterPro" id="IPR050490">
    <property type="entry name" value="Bact_solute-bd_prot1"/>
</dbReference>
<gene>
    <name evidence="6" type="ORF">ACFQ14_02050</name>
</gene>
<organism evidence="6 7">
    <name type="scientific">Pseudahrensia aquimaris</name>
    <dbReference type="NCBI Taxonomy" id="744461"/>
    <lineage>
        <taxon>Bacteria</taxon>
        <taxon>Pseudomonadati</taxon>
        <taxon>Pseudomonadota</taxon>
        <taxon>Alphaproteobacteria</taxon>
        <taxon>Hyphomicrobiales</taxon>
        <taxon>Ahrensiaceae</taxon>
        <taxon>Pseudahrensia</taxon>
    </lineage>
</organism>
<evidence type="ECO:0000256" key="1">
    <source>
        <dbReference type="ARBA" id="ARBA00004418"/>
    </source>
</evidence>
<dbReference type="InterPro" id="IPR006059">
    <property type="entry name" value="SBP"/>
</dbReference>
<dbReference type="RefSeq" id="WP_377211031.1">
    <property type="nucleotide sequence ID" value="NZ_JBHTJV010000002.1"/>
</dbReference>
<keyword evidence="4" id="KW-0574">Periplasm</keyword>